<organism evidence="1 2">
    <name type="scientific">Paenibacillus silagei</name>
    <dbReference type="NCBI Taxonomy" id="1670801"/>
    <lineage>
        <taxon>Bacteria</taxon>
        <taxon>Bacillati</taxon>
        <taxon>Bacillota</taxon>
        <taxon>Bacilli</taxon>
        <taxon>Bacillales</taxon>
        <taxon>Paenibacillaceae</taxon>
        <taxon>Paenibacillus</taxon>
    </lineage>
</organism>
<sequence>MDSMHLVKLRQSRHRSAMLLPLLLLLILSLTGCMYPREQQQPGSSYRESVKRVQAAVDDYQEQKGLLPILTSDQDTPRYEKFVIDLNKLQQEGYLDEIPAAAFEKGGSAHFLVLDEETDPQVKLMDLVTVQKVNDIQRKVNLYKSAHGGKLPAGEEQYPGLVSIDAKRAGTGTIKLSSVYSGQPLGLLMDRSGAVYVDYGADISSAIDKNGSSPAADRDLRLELTQASYYVPVKSLPYLWVDGRPVPQAPQE</sequence>
<evidence type="ECO:0000313" key="2">
    <source>
        <dbReference type="Proteomes" id="UP000773462"/>
    </source>
</evidence>
<name>A0ABS4NN21_9BACL</name>
<reference evidence="1 2" key="1">
    <citation type="submission" date="2021-03" db="EMBL/GenBank/DDBJ databases">
        <title>Genomic Encyclopedia of Type Strains, Phase IV (KMG-IV): sequencing the most valuable type-strain genomes for metagenomic binning, comparative biology and taxonomic classification.</title>
        <authorList>
            <person name="Goeker M."/>
        </authorList>
    </citation>
    <scope>NUCLEOTIDE SEQUENCE [LARGE SCALE GENOMIC DNA]</scope>
    <source>
        <strain evidence="1 2">DSM 101953</strain>
    </source>
</reference>
<evidence type="ECO:0000313" key="1">
    <source>
        <dbReference type="EMBL" id="MBP2110871.1"/>
    </source>
</evidence>
<keyword evidence="1" id="KW-0449">Lipoprotein</keyword>
<gene>
    <name evidence="1" type="ORF">J2Z70_001011</name>
</gene>
<protein>
    <submittedName>
        <fullName evidence="1">Outer membrane biogenesis lipoprotein LolB</fullName>
    </submittedName>
</protein>
<dbReference type="EMBL" id="JAGGLV010000002">
    <property type="protein sequence ID" value="MBP2110871.1"/>
    <property type="molecule type" value="Genomic_DNA"/>
</dbReference>
<accession>A0ABS4NN21</accession>
<comment type="caution">
    <text evidence="1">The sequence shown here is derived from an EMBL/GenBank/DDBJ whole genome shotgun (WGS) entry which is preliminary data.</text>
</comment>
<proteinExistence type="predicted"/>
<dbReference type="Proteomes" id="UP000773462">
    <property type="component" value="Unassembled WGS sequence"/>
</dbReference>
<keyword evidence="2" id="KW-1185">Reference proteome</keyword>